<protein>
    <recommendedName>
        <fullName evidence="1">DUF3885 domain-containing protein</fullName>
    </recommendedName>
</protein>
<evidence type="ECO:0000313" key="2">
    <source>
        <dbReference type="EMBL" id="BFP49858.1"/>
    </source>
</evidence>
<dbReference type="InterPro" id="IPR024976">
    <property type="entry name" value="DUF3885"/>
</dbReference>
<organism evidence="2">
    <name type="scientific">Kitasatospora sp. CMC57</name>
    <dbReference type="NCBI Taxonomy" id="3231513"/>
    <lineage>
        <taxon>Bacteria</taxon>
        <taxon>Bacillati</taxon>
        <taxon>Actinomycetota</taxon>
        <taxon>Actinomycetes</taxon>
        <taxon>Kitasatosporales</taxon>
        <taxon>Streptomycetaceae</taxon>
        <taxon>Kitasatospora</taxon>
    </lineage>
</organism>
<sequence>MLDPLLRAIADEVTVGVILGPPGLDWLVHPYDGGIDIITASATGRDELKSRHPDWLPPHPQGY</sequence>
<dbReference type="EMBL" id="AP035881">
    <property type="protein sequence ID" value="BFP49858.1"/>
    <property type="molecule type" value="Genomic_DNA"/>
</dbReference>
<accession>A0AB33K3R8</accession>
<gene>
    <name evidence="2" type="ORF">KCMC57_62260</name>
</gene>
<name>A0AB33K3R8_9ACTN</name>
<reference evidence="2" key="1">
    <citation type="submission" date="2024-07" db="EMBL/GenBank/DDBJ databases">
        <title>Complete genome sequences of cellulolytic bacteria, Kitasatospora sp. CMC57 and Streptomyces sp. CMC78, isolated from Japanese agricultural soil.</title>
        <authorList>
            <person name="Hashimoto T."/>
            <person name="Ito M."/>
            <person name="Iwamoto M."/>
            <person name="Fukahori D."/>
            <person name="Shoda T."/>
            <person name="Sakoda M."/>
            <person name="Morohoshi T."/>
            <person name="Mitsuboshi M."/>
            <person name="Nishizawa T."/>
        </authorList>
    </citation>
    <scope>NUCLEOTIDE SEQUENCE</scope>
    <source>
        <strain evidence="2">CMC57</strain>
    </source>
</reference>
<proteinExistence type="predicted"/>
<evidence type="ECO:0000259" key="1">
    <source>
        <dbReference type="Pfam" id="PF13021"/>
    </source>
</evidence>
<dbReference type="Pfam" id="PF13021">
    <property type="entry name" value="DUF3885"/>
    <property type="match status" value="1"/>
</dbReference>
<feature type="domain" description="DUF3885" evidence="1">
    <location>
        <begin position="2"/>
        <end position="60"/>
    </location>
</feature>
<dbReference type="AlphaFoldDB" id="A0AB33K3R8"/>